<dbReference type="Proteomes" id="UP001500403">
    <property type="component" value="Unassembled WGS sequence"/>
</dbReference>
<accession>A0ABP6JR59</accession>
<evidence type="ECO:0000313" key="2">
    <source>
        <dbReference type="Proteomes" id="UP001500403"/>
    </source>
</evidence>
<sequence length="98" mass="10180">MTGANIDRPGSAEEQAAAIVFLASDAAAFVDGAVLPVDDGWAAVRRGPLAPSPVACPFRQHPYTKKCMCGALSAPWARQNPLCEAGRKSVTTVVDIAV</sequence>
<comment type="caution">
    <text evidence="1">The sequence shown here is derived from an EMBL/GenBank/DDBJ whole genome shotgun (WGS) entry which is preliminary data.</text>
</comment>
<dbReference type="SUPFAM" id="SSF51735">
    <property type="entry name" value="NAD(P)-binding Rossmann-fold domains"/>
    <property type="match status" value="1"/>
</dbReference>
<dbReference type="InterPro" id="IPR036291">
    <property type="entry name" value="NAD(P)-bd_dom_sf"/>
</dbReference>
<gene>
    <name evidence="1" type="ORF">GCM10010446_29020</name>
</gene>
<name>A0ABP6JR59_9ACTN</name>
<evidence type="ECO:0000313" key="1">
    <source>
        <dbReference type="EMBL" id="GAA2941985.1"/>
    </source>
</evidence>
<dbReference type="InterPro" id="IPR002347">
    <property type="entry name" value="SDR_fam"/>
</dbReference>
<organism evidence="1 2">
    <name type="scientific">Streptomyces enissocaesilis</name>
    <dbReference type="NCBI Taxonomy" id="332589"/>
    <lineage>
        <taxon>Bacteria</taxon>
        <taxon>Bacillati</taxon>
        <taxon>Actinomycetota</taxon>
        <taxon>Actinomycetes</taxon>
        <taxon>Kitasatosporales</taxon>
        <taxon>Streptomycetaceae</taxon>
        <taxon>Streptomyces</taxon>
        <taxon>Streptomyces rochei group</taxon>
    </lineage>
</organism>
<keyword evidence="2" id="KW-1185">Reference proteome</keyword>
<proteinExistence type="predicted"/>
<dbReference type="Gene3D" id="3.40.50.720">
    <property type="entry name" value="NAD(P)-binding Rossmann-like Domain"/>
    <property type="match status" value="1"/>
</dbReference>
<protein>
    <submittedName>
        <fullName evidence="1">Uncharacterized protein</fullName>
    </submittedName>
</protein>
<dbReference type="Pfam" id="PF13561">
    <property type="entry name" value="adh_short_C2"/>
    <property type="match status" value="1"/>
</dbReference>
<dbReference type="EMBL" id="BAAAUD010000031">
    <property type="protein sequence ID" value="GAA2941985.1"/>
    <property type="molecule type" value="Genomic_DNA"/>
</dbReference>
<reference evidence="2" key="1">
    <citation type="journal article" date="2019" name="Int. J. Syst. Evol. Microbiol.">
        <title>The Global Catalogue of Microorganisms (GCM) 10K type strain sequencing project: providing services to taxonomists for standard genome sequencing and annotation.</title>
        <authorList>
            <consortium name="The Broad Institute Genomics Platform"/>
            <consortium name="The Broad Institute Genome Sequencing Center for Infectious Disease"/>
            <person name="Wu L."/>
            <person name="Ma J."/>
        </authorList>
    </citation>
    <scope>NUCLEOTIDE SEQUENCE [LARGE SCALE GENOMIC DNA]</scope>
    <source>
        <strain evidence="2">JCM 9088</strain>
    </source>
</reference>